<dbReference type="Pfam" id="PF01804">
    <property type="entry name" value="Penicil_amidase"/>
    <property type="match status" value="1"/>
</dbReference>
<comment type="similarity">
    <text evidence="1">Belongs to the peptidase S45 family.</text>
</comment>
<dbReference type="PANTHER" id="PTHR34218:SF5">
    <property type="entry name" value="PENICILLIN ACYLASE FAMILY PROTEIN"/>
    <property type="match status" value="1"/>
</dbReference>
<keyword evidence="6" id="KW-1133">Transmembrane helix</keyword>
<keyword evidence="8" id="KW-1185">Reference proteome</keyword>
<evidence type="ECO:0000256" key="6">
    <source>
        <dbReference type="SAM" id="Phobius"/>
    </source>
</evidence>
<dbReference type="Gene3D" id="1.10.439.10">
    <property type="entry name" value="Penicillin Amidohydrolase, domain 1"/>
    <property type="match status" value="1"/>
</dbReference>
<feature type="active site" description="Nucleophile" evidence="4">
    <location>
        <position position="270"/>
    </location>
</feature>
<dbReference type="SUPFAM" id="SSF56235">
    <property type="entry name" value="N-terminal nucleophile aminohydrolases (Ntn hydrolases)"/>
    <property type="match status" value="1"/>
</dbReference>
<dbReference type="PANTHER" id="PTHR34218">
    <property type="entry name" value="PEPTIDASE S45 PENICILLIN AMIDASE"/>
    <property type="match status" value="1"/>
</dbReference>
<dbReference type="Gene3D" id="1.10.1400.10">
    <property type="match status" value="1"/>
</dbReference>
<comment type="cofactor">
    <cofactor evidence="5">
        <name>Ca(2+)</name>
        <dbReference type="ChEBI" id="CHEBI:29108"/>
    </cofactor>
    <text evidence="5">Binds 1 Ca(2+) ion per dimer.</text>
</comment>
<dbReference type="eggNOG" id="COG2366">
    <property type="taxonomic scope" value="Bacteria"/>
</dbReference>
<dbReference type="InterPro" id="IPR002692">
    <property type="entry name" value="S45"/>
</dbReference>
<dbReference type="PIRSF" id="PIRSF001227">
    <property type="entry name" value="Pen_acylase"/>
    <property type="match status" value="1"/>
</dbReference>
<keyword evidence="6" id="KW-0812">Transmembrane</keyword>
<dbReference type="Gene3D" id="2.30.120.10">
    <property type="match status" value="1"/>
</dbReference>
<dbReference type="CDD" id="cd03747">
    <property type="entry name" value="Ntn_PGA_like"/>
    <property type="match status" value="1"/>
</dbReference>
<feature type="transmembrane region" description="Helical" evidence="6">
    <location>
        <begin position="20"/>
        <end position="42"/>
    </location>
</feature>
<dbReference type="Proteomes" id="UP000006073">
    <property type="component" value="Unassembled WGS sequence"/>
</dbReference>
<dbReference type="STRING" id="1189612.A33Q_3516"/>
<evidence type="ECO:0000256" key="1">
    <source>
        <dbReference type="ARBA" id="ARBA00006586"/>
    </source>
</evidence>
<evidence type="ECO:0000256" key="2">
    <source>
        <dbReference type="ARBA" id="ARBA00022801"/>
    </source>
</evidence>
<evidence type="ECO:0000256" key="3">
    <source>
        <dbReference type="ARBA" id="ARBA00023145"/>
    </source>
</evidence>
<dbReference type="InterPro" id="IPR043147">
    <property type="entry name" value="Penicillin_amidase_A-knob"/>
</dbReference>
<organism evidence="7 8">
    <name type="scientific">Indibacter alkaliphilus (strain CCUG 57479 / KCTC 22604 / LW1)</name>
    <dbReference type="NCBI Taxonomy" id="1189612"/>
    <lineage>
        <taxon>Bacteria</taxon>
        <taxon>Pseudomonadati</taxon>
        <taxon>Bacteroidota</taxon>
        <taxon>Cytophagia</taxon>
        <taxon>Cytophagales</taxon>
        <taxon>Cyclobacteriaceae</taxon>
    </lineage>
</organism>
<dbReference type="InterPro" id="IPR023343">
    <property type="entry name" value="Penicillin_amidase_dom1"/>
</dbReference>
<name>S2D9A9_INDAL</name>
<gene>
    <name evidence="7" type="ORF">A33Q_3516</name>
</gene>
<protein>
    <submittedName>
        <fullName evidence="7">Penicillin amidase family protein</fullName>
    </submittedName>
</protein>
<dbReference type="MEROPS" id="S45.003"/>
<proteinExistence type="inferred from homology"/>
<keyword evidence="3" id="KW-0865">Zymogen</keyword>
<keyword evidence="6" id="KW-0472">Membrane</keyword>
<dbReference type="GO" id="GO:0017000">
    <property type="term" value="P:antibiotic biosynthetic process"/>
    <property type="evidence" value="ECO:0007669"/>
    <property type="project" value="InterPro"/>
</dbReference>
<reference evidence="7 8" key="1">
    <citation type="journal article" date="2013" name="Genome Announc.">
        <title>Draft Genome Sequence of Indibacter alkaliphilus Strain LW1T, Isolated from Lonar Lake, a Haloalkaline Lake in the Buldana District of Maharashtra, India.</title>
        <authorList>
            <person name="Singh A."/>
            <person name="Kumar Jangir P."/>
            <person name="Sharma R."/>
            <person name="Singh A."/>
            <person name="Kumar Pinnaka A."/>
            <person name="Shivaji S."/>
        </authorList>
    </citation>
    <scope>NUCLEOTIDE SEQUENCE [LARGE SCALE GENOMIC DNA]</scope>
    <source>
        <strain evidence="8">CCUG 57479 / KCTC 22604 / LW1</strain>
    </source>
</reference>
<comment type="caution">
    <text evidence="7">The sequence shown here is derived from an EMBL/GenBank/DDBJ whole genome shotgun (WGS) entry which is preliminary data.</text>
</comment>
<dbReference type="GO" id="GO:0016811">
    <property type="term" value="F:hydrolase activity, acting on carbon-nitrogen (but not peptide) bonds, in linear amides"/>
    <property type="evidence" value="ECO:0007669"/>
    <property type="project" value="InterPro"/>
</dbReference>
<evidence type="ECO:0000256" key="4">
    <source>
        <dbReference type="PIRSR" id="PIRSR001227-1"/>
    </source>
</evidence>
<dbReference type="InterPro" id="IPR043146">
    <property type="entry name" value="Penicillin_amidase_N_B-knob"/>
</dbReference>
<dbReference type="Gene3D" id="3.60.20.10">
    <property type="entry name" value="Glutamine Phosphoribosylpyrophosphate, subunit 1, domain 1"/>
    <property type="match status" value="1"/>
</dbReference>
<keyword evidence="2" id="KW-0378">Hydrolase</keyword>
<dbReference type="InterPro" id="IPR029055">
    <property type="entry name" value="Ntn_hydrolases_N"/>
</dbReference>
<dbReference type="AlphaFoldDB" id="S2D9A9"/>
<feature type="binding site" evidence="5">
    <location>
        <position position="345"/>
    </location>
    <ligand>
        <name>Ca(2+)</name>
        <dbReference type="ChEBI" id="CHEBI:29108"/>
    </ligand>
</feature>
<feature type="binding site" evidence="5">
    <location>
        <position position="342"/>
    </location>
    <ligand>
        <name>Ca(2+)</name>
        <dbReference type="ChEBI" id="CHEBI:29108"/>
    </ligand>
</feature>
<dbReference type="EMBL" id="ALWO02000045">
    <property type="protein sequence ID" value="EOZ93570.1"/>
    <property type="molecule type" value="Genomic_DNA"/>
</dbReference>
<evidence type="ECO:0000256" key="5">
    <source>
        <dbReference type="PIRSR" id="PIRSR001227-2"/>
    </source>
</evidence>
<sequence length="818" mass="93173">MLPNPQNLLNWKAEPEFNAFMKKLIFALIILFFVFTTGYQIIKYRFSPKYSGELVLAGLDEETEVFYDDFGIPHIYAGSAEDAYRAMGYVHAQDRLFQMEMMRRVGTGTLAELLGEDLVEVDQFFRTLGIPKHSKWSAEEWEKNGSLEIKSAVNAYINGVNDFIEKGKLPLEYTLLGHTPRPYNIEDMHGIVGYMSFTFAMAMKTDPLITKMARELGSEYLEVLSVHTLPEHHVIPTHYPERDGKVLTDMHTESLQALLEKLPVPLLEGSNSWIIGPDKTESGEVLFLNDTHIGFAQPSVWYEAHLEYPGFSFYGNHLAGIPFGLVGHTRKHSFGLTMFENDDQDFFEEKLNPANPLETIYGEEFRPIQIREEQIPVKGQDPIKFEIRESVHGPIMNNVLPEIAKITSNPVASWWVYILEPSRALEATWKMARSKDIHEFENGIRLIHAPGLNVMYGDKAGNIAWWATAKLPIRPDHVNSKLFLDGSDPADEIQGWMPFEENPMSINPPSGFVASANNQPDTLSNGTFFPGYYYPGERWNRIAKTISARDDWNQQNIKDLQLEAINETHPLNALSMLEAVNPEAYEGFESALEQLKNWDGDHGLESIAPTLYYKWLYHTLHAMMVDELGEDWFSNFLETFLYIRSVSNLVQTESSPWWNNINTNNQESRSDILSAALKKSLEELKGQFGNNPEDWQWKKAVVLEHPHPLGAQKPLDKLFNVSAPPVMANEESVNKLAFKLNPDGIYSVRSGPAMRIILDFANVELSESVLPTGQSGNLFSPWYRDQAEMFANGEYRPQLMNESLIRNSSKKKVTFKPE</sequence>
<keyword evidence="5" id="KW-0106">Calcium</keyword>
<accession>S2D9A9</accession>
<dbReference type="GO" id="GO:0046872">
    <property type="term" value="F:metal ion binding"/>
    <property type="evidence" value="ECO:0007669"/>
    <property type="project" value="UniProtKB-KW"/>
</dbReference>
<keyword evidence="5" id="KW-0479">Metal-binding</keyword>
<dbReference type="InterPro" id="IPR014395">
    <property type="entry name" value="Pen/GL7ACA/AHL_acylase"/>
</dbReference>
<evidence type="ECO:0000313" key="7">
    <source>
        <dbReference type="EMBL" id="EOZ93570.1"/>
    </source>
</evidence>
<evidence type="ECO:0000313" key="8">
    <source>
        <dbReference type="Proteomes" id="UP000006073"/>
    </source>
</evidence>